<feature type="binding site" evidence="6">
    <location>
        <position position="107"/>
    </location>
    <ligand>
        <name>(6R)-10-formyltetrahydrofolate</name>
        <dbReference type="ChEBI" id="CHEBI:195366"/>
    </ligand>
</feature>
<evidence type="ECO:0000256" key="5">
    <source>
        <dbReference type="ARBA" id="ARBA00047664"/>
    </source>
</evidence>
<keyword evidence="2 6" id="KW-0808">Transferase</keyword>
<feature type="domain" description="Formyl transferase N-terminal" evidence="7">
    <location>
        <begin position="2"/>
        <end position="182"/>
    </location>
</feature>
<evidence type="ECO:0000256" key="3">
    <source>
        <dbReference type="ARBA" id="ARBA00022755"/>
    </source>
</evidence>
<organism evidence="8 9">
    <name type="scientific">Bacillus carboniphilus</name>
    <dbReference type="NCBI Taxonomy" id="86663"/>
    <lineage>
        <taxon>Bacteria</taxon>
        <taxon>Bacillati</taxon>
        <taxon>Bacillota</taxon>
        <taxon>Bacilli</taxon>
        <taxon>Bacillales</taxon>
        <taxon>Bacillaceae</taxon>
        <taxon>Bacillus</taxon>
    </lineage>
</organism>
<comment type="pathway">
    <text evidence="1 6">Purine metabolism; IMP biosynthesis via de novo pathway; N(2)-formyl-N(1)-(5-phospho-D-ribosyl)glycinamide from N(1)-(5-phospho-D-ribosyl)glycinamide (10-formyl THF route): step 1/1.</text>
</comment>
<evidence type="ECO:0000256" key="4">
    <source>
        <dbReference type="ARBA" id="ARBA00038440"/>
    </source>
</evidence>
<dbReference type="Gene3D" id="3.40.50.170">
    <property type="entry name" value="Formyl transferase, N-terminal domain"/>
    <property type="match status" value="1"/>
</dbReference>
<proteinExistence type="inferred from homology"/>
<reference evidence="8 9" key="1">
    <citation type="submission" date="2023-06" db="EMBL/GenBank/DDBJ databases">
        <title>Five Gram-positive bacteria isolated from mangrove sediments in Shenzhen, Guangdong, China.</title>
        <authorList>
            <person name="Yu S."/>
            <person name="Zheng W."/>
            <person name="Huang Y."/>
        </authorList>
    </citation>
    <scope>NUCLEOTIDE SEQUENCE [LARGE SCALE GENOMIC DNA]</scope>
    <source>
        <strain evidence="8 9">SaN35-3</strain>
    </source>
</reference>
<dbReference type="InterPro" id="IPR002376">
    <property type="entry name" value="Formyl_transf_N"/>
</dbReference>
<dbReference type="Pfam" id="PF00551">
    <property type="entry name" value="Formyl_trans_N"/>
    <property type="match status" value="1"/>
</dbReference>
<dbReference type="PANTHER" id="PTHR43369">
    <property type="entry name" value="PHOSPHORIBOSYLGLYCINAMIDE FORMYLTRANSFERASE"/>
    <property type="match status" value="1"/>
</dbReference>
<feature type="active site" description="Proton donor" evidence="6">
    <location>
        <position position="109"/>
    </location>
</feature>
<dbReference type="Proteomes" id="UP001197974">
    <property type="component" value="Chromosome"/>
</dbReference>
<dbReference type="RefSeq" id="WP_226542824.1">
    <property type="nucleotide sequence ID" value="NZ_CP129013.1"/>
</dbReference>
<evidence type="ECO:0000313" key="8">
    <source>
        <dbReference type="EMBL" id="WLR42246.1"/>
    </source>
</evidence>
<name>A0ABY9JS62_9BACI</name>
<dbReference type="EC" id="2.1.2.2" evidence="6"/>
<protein>
    <recommendedName>
        <fullName evidence="6">Phosphoribosylglycinamide formyltransferase</fullName>
        <ecNumber evidence="6">2.1.2.2</ecNumber>
    </recommendedName>
    <alternativeName>
        <fullName evidence="6">5'-phosphoribosylglycinamide transformylase</fullName>
    </alternativeName>
    <alternativeName>
        <fullName evidence="6">GAR transformylase</fullName>
        <shortName evidence="6">GART</shortName>
    </alternativeName>
</protein>
<comment type="similarity">
    <text evidence="4 6">Belongs to the GART family.</text>
</comment>
<dbReference type="CDD" id="cd08645">
    <property type="entry name" value="FMT_core_GART"/>
    <property type="match status" value="1"/>
</dbReference>
<dbReference type="SUPFAM" id="SSF53328">
    <property type="entry name" value="Formyltransferase"/>
    <property type="match status" value="1"/>
</dbReference>
<dbReference type="InterPro" id="IPR036477">
    <property type="entry name" value="Formyl_transf_N_sf"/>
</dbReference>
<feature type="binding site" evidence="6">
    <location>
        <begin position="12"/>
        <end position="14"/>
    </location>
    <ligand>
        <name>N(1)-(5-phospho-beta-D-ribosyl)glycinamide</name>
        <dbReference type="ChEBI" id="CHEBI:143788"/>
    </ligand>
</feature>
<dbReference type="PROSITE" id="PS00373">
    <property type="entry name" value="GART"/>
    <property type="match status" value="1"/>
</dbReference>
<evidence type="ECO:0000259" key="7">
    <source>
        <dbReference type="Pfam" id="PF00551"/>
    </source>
</evidence>
<evidence type="ECO:0000256" key="1">
    <source>
        <dbReference type="ARBA" id="ARBA00005054"/>
    </source>
</evidence>
<evidence type="ECO:0000313" key="9">
    <source>
        <dbReference type="Proteomes" id="UP001197974"/>
    </source>
</evidence>
<feature type="binding site" evidence="6">
    <location>
        <position position="65"/>
    </location>
    <ligand>
        <name>(6R)-10-formyltetrahydrofolate</name>
        <dbReference type="ChEBI" id="CHEBI:195366"/>
    </ligand>
</feature>
<sequence length="189" mass="21330">MKKIAIFASGSGSNFQAIVDYFKQENINIDICLLVCDRPHAKVIERAKKEGIASFVFSAQDYIDKQAFEKEILKNLTRLKVDLIVLAGYMRLIGETLLEAYQDQIINLHPSLLPSFPGKDAINQAFDANVKVTGVTIHYVDEGMDTGPIIAQEPVRIDNDDTTETLTERIHKVEHQLYPKVIKDLLIEE</sequence>
<dbReference type="NCBIfam" id="TIGR00639">
    <property type="entry name" value="PurN"/>
    <property type="match status" value="1"/>
</dbReference>
<dbReference type="HAMAP" id="MF_01930">
    <property type="entry name" value="PurN"/>
    <property type="match status" value="1"/>
</dbReference>
<comment type="function">
    <text evidence="6">Catalyzes the transfer of a formyl group from 10-formyltetrahydrofolate to 5-phospho-ribosyl-glycinamide (GAR), producing 5-phospho-ribosyl-N-formylglycinamide (FGAR) and tetrahydrofolate.</text>
</comment>
<evidence type="ECO:0000256" key="2">
    <source>
        <dbReference type="ARBA" id="ARBA00022679"/>
    </source>
</evidence>
<evidence type="ECO:0000256" key="6">
    <source>
        <dbReference type="HAMAP-Rule" id="MF_01930"/>
    </source>
</evidence>
<dbReference type="InterPro" id="IPR004607">
    <property type="entry name" value="GART"/>
</dbReference>
<gene>
    <name evidence="6 8" type="primary">purN</name>
    <name evidence="8" type="ORF">LC087_16165</name>
</gene>
<accession>A0ABY9JS62</accession>
<keyword evidence="3 6" id="KW-0658">Purine biosynthesis</keyword>
<dbReference type="PANTHER" id="PTHR43369:SF2">
    <property type="entry name" value="PHOSPHORIBOSYLGLYCINAMIDE FORMYLTRANSFERASE"/>
    <property type="match status" value="1"/>
</dbReference>
<comment type="catalytic activity">
    <reaction evidence="5 6">
        <text>N(1)-(5-phospho-beta-D-ribosyl)glycinamide + (6R)-10-formyltetrahydrofolate = N(2)-formyl-N(1)-(5-phospho-beta-D-ribosyl)glycinamide + (6S)-5,6,7,8-tetrahydrofolate + H(+)</text>
        <dbReference type="Rhea" id="RHEA:15053"/>
        <dbReference type="ChEBI" id="CHEBI:15378"/>
        <dbReference type="ChEBI" id="CHEBI:57453"/>
        <dbReference type="ChEBI" id="CHEBI:143788"/>
        <dbReference type="ChEBI" id="CHEBI:147286"/>
        <dbReference type="ChEBI" id="CHEBI:195366"/>
        <dbReference type="EC" id="2.1.2.2"/>
    </reaction>
</comment>
<feature type="binding site" evidence="6">
    <location>
        <begin position="90"/>
        <end position="93"/>
    </location>
    <ligand>
        <name>(6R)-10-formyltetrahydrofolate</name>
        <dbReference type="ChEBI" id="CHEBI:195366"/>
    </ligand>
</feature>
<feature type="site" description="Raises pKa of active site His" evidence="6">
    <location>
        <position position="145"/>
    </location>
</feature>
<dbReference type="EMBL" id="CP129013">
    <property type="protein sequence ID" value="WLR42246.1"/>
    <property type="molecule type" value="Genomic_DNA"/>
</dbReference>
<dbReference type="InterPro" id="IPR001555">
    <property type="entry name" value="GART_AS"/>
</dbReference>
<dbReference type="GO" id="GO:0004644">
    <property type="term" value="F:phosphoribosylglycinamide formyltransferase activity"/>
    <property type="evidence" value="ECO:0007669"/>
    <property type="project" value="UniProtKB-EC"/>
</dbReference>
<keyword evidence="9" id="KW-1185">Reference proteome</keyword>